<evidence type="ECO:0000256" key="2">
    <source>
        <dbReference type="ARBA" id="ARBA00022490"/>
    </source>
</evidence>
<keyword evidence="6" id="KW-0067">ATP-binding</keyword>
<evidence type="ECO:0000259" key="11">
    <source>
        <dbReference type="PROSITE" id="PS51981"/>
    </source>
</evidence>
<dbReference type="SUPFAM" id="SSF90229">
    <property type="entry name" value="CCCH zinc finger"/>
    <property type="match status" value="2"/>
</dbReference>
<evidence type="ECO:0000256" key="1">
    <source>
        <dbReference type="ARBA" id="ARBA00004496"/>
    </source>
</evidence>
<dbReference type="CDD" id="cd18808">
    <property type="entry name" value="SF1_C_Upf1"/>
    <property type="match status" value="1"/>
</dbReference>
<evidence type="ECO:0000256" key="3">
    <source>
        <dbReference type="ARBA" id="ARBA00022723"/>
    </source>
</evidence>
<keyword evidence="6" id="KW-0547">Nucleotide-binding</keyword>
<evidence type="ECO:0000256" key="9">
    <source>
        <dbReference type="PROSITE-ProRule" id="PRU00723"/>
    </source>
</evidence>
<dbReference type="PANTHER" id="PTHR10887:SF445">
    <property type="entry name" value="NFX1-TYPE ZINC FINGER-CONTAINING PROTEIN 1"/>
    <property type="match status" value="1"/>
</dbReference>
<dbReference type="GO" id="GO:0004386">
    <property type="term" value="F:helicase activity"/>
    <property type="evidence" value="ECO:0007669"/>
    <property type="project" value="InterPro"/>
</dbReference>
<dbReference type="GO" id="GO:0031048">
    <property type="term" value="P:regulatory ncRNA-mediated heterochromatin formation"/>
    <property type="evidence" value="ECO:0007669"/>
    <property type="project" value="TreeGrafter"/>
</dbReference>
<dbReference type="FunFam" id="3.40.50.300:FF:001660">
    <property type="entry name" value="NF-X1 finger and helicase protein, putative"/>
    <property type="match status" value="1"/>
</dbReference>
<keyword evidence="4" id="KW-0677">Repeat</keyword>
<evidence type="ECO:0000256" key="4">
    <source>
        <dbReference type="ARBA" id="ARBA00022737"/>
    </source>
</evidence>
<sequence length="2029" mass="227968">MGSTNKIGVCRFFASNGECRFGSGCKFSHNTDSSSTPAKAKLPCHFFQTHGRCRFGDECRYSHDPNLPKTLEDPSSAESLYRGWSQLLGRRNNYGPVQGPPPDLMSDQMEKFLLDALQILEIGTTGTIQQLIRDLGSERGLRRIAQIVETTFAPGYSIQRLSFKKHAIPFLKVMAHESMRNSLTLEREVGTIFNFLYGYNGQRGTGFFRQVADNLLGLSGTEDKEGFERAFSAATSTLFSTLNTNHGASVQEAFKPIVDTLSACATEDGSDGVFNYAFRVSQGELGRIKALLNMGDAIPRARGIVPLRFAKDPKLQYQMQVDFPGEFSREGPRHDNDHSDISKIRILPSTEEILSHRNEFLPQRSLDSPHHLEGISRVLDFQFRLLREDTCGQLREAARVVHDDWQELMETGGGKGKKDKGRKSGIQTLIYKNARIEEVEFSTKEGLVLTMTFDQPSRVKKLSDAARLEWWRRAKYVAIGSLLCLMDSSKRSTFLLVCQREVKKAKPEQVLSTGRDETVWDLASNPERCMVKFRFAESISQDDIANILNSVTGFGNTDTTRALVEFPGLLFASFDPVLKTLQQLSKSSNLPLQKWLAPSPNYYYPPDTKSEHTLVPPPLYMTKPGTELDLSCIAGGYPLKYSINRPFKVEELKARTTLDKGQCQAMIASLSQELSLIQGPPGTGKSHLGVQIVKVLLANRSRTGIGPIICVCYTNHALDQFLKHLLDEGVTNIVRIGSRTKLEEIESLSLQTVCQRSQEPTVIERREIGKTFNHLQVIGAEMGDVCVQLLSPNHPGSLKRYLEDHQPTTYEILFGDEQEDEDGFTTVRRDIRGGDRAVIENWIRHRDPVYPYYANTNRPINELLGIDIRKMSYEEKLKLKQYWLDDMRTVVSSELLQGVSEHAECRAHLSKQYQERERRCLSSSNVIGVTTTGFASRSELIRSLTAKVLMCEEAAEVLEAHILSALLPTLEHAILIGDHQQLRPQIMNHDLSVENPRGGTKYGLNTSLFERTAEHERYGGRKFPVSGLEIQRRMHPSISALIRNTQYPKLSDHPTMLKNPPVPGLAKRLFWMDHRHLEAGADKTELIQTSHANDFEVDMVVGLVRHLSRQGVYKSGDIAVLTPYLRQLFNLRKKLGSVFDVVVGDRDQEQLDLEESKDGDLELDPPTTGQKEVKKGDLLSEVRVATVDNFQGEEAKVVVISLVRSNDANKCGFLGTSNRINVLLSRAQHGMYIFGNAATCNQVKMWSDVIGILEQGGNIDDTLPLRCPRHPDTQIDIKTPEEFHVFSPEGGCMQRCEWRLDCGHPCVKKCHSDTLHRNTVCMDECERTFKHCGHPCPKLCGVSCGNCLVSVPGVVLPCRHESPTLMCFQLQNLAGVKCKREVERTLPLCGHVVSLKCHIDPDGHKCNEPCGAILPCGHQCTMKCKQCTRRIDLEDSSYTITNHGMCKVLCGRKFANCKHSCGVPCHGGDTCKPCSELCEVRCAHSRCGKKCSEACAPCAEECRWSCEHRGVRCEMPCAAPCDINPCFKRCDLQLACSHQCPSVCGEECPSEEYCQECGSDEILDRQADLIMFETYRNINLDEDPVIVPKCGHFYTLDTYDNHMGLKRVYRFDMFGKITGPRPLDGSDEPADGDSEKEELKIKNCPDCRAPLRDIHRYNRIIKSASLDEATRRFCISSHAESTEFFREVSDAEDLLEANRGDFIQGLKNRPANSPSPLTKLLDRANRSTGLAKRLQTYVSKVKVEEQPYGRVRQLVLNAERRKGTRGNFVIDRSMVQFGFRLKGQLLFFQLRWAALWDMHEVIAGLVVPKHLRKTYKENLLAQLKKMRMECGTLVADCQSAKMEKLECEARIYQAQFFALYRSTLMSERQVRPLEARMAGLGPDHAERPPPQEPIYEDLGPEILGEIRQSLDNCEYLCRKLPGTVGPLKDRVNQARQLLNGPVVFYAPVSTEEKRLVHLAMSAEFSSTGRWYTCPNGHPFTIGDCGMAREARPCPDCGATIGGRGYQLAGGVRIAEEYAQFDGQHGRGRI</sequence>
<evidence type="ECO:0000313" key="13">
    <source>
        <dbReference type="Proteomes" id="UP001412239"/>
    </source>
</evidence>
<keyword evidence="6" id="KW-0347">Helicase</keyword>
<dbReference type="SMART" id="SM00438">
    <property type="entry name" value="ZnF_NFX"/>
    <property type="match status" value="5"/>
</dbReference>
<evidence type="ECO:0000256" key="7">
    <source>
        <dbReference type="ARBA" id="ARBA00022833"/>
    </source>
</evidence>
<keyword evidence="8" id="KW-0391">Immunity</keyword>
<evidence type="ECO:0000256" key="8">
    <source>
        <dbReference type="ARBA" id="ARBA00022859"/>
    </source>
</evidence>
<dbReference type="InterPro" id="IPR036855">
    <property type="entry name" value="Znf_CCCH_sf"/>
</dbReference>
<keyword evidence="7 9" id="KW-0862">Zinc</keyword>
<comment type="subcellular location">
    <subcellularLocation>
        <location evidence="1">Cytoplasm</location>
    </subcellularLocation>
</comment>
<dbReference type="InterPro" id="IPR041679">
    <property type="entry name" value="DNA2/NAM7-like_C"/>
</dbReference>
<dbReference type="InterPro" id="IPR046439">
    <property type="entry name" value="ZF_RZ_dom"/>
</dbReference>
<dbReference type="Gene3D" id="3.40.50.300">
    <property type="entry name" value="P-loop containing nucleotide triphosphate hydrolases"/>
    <property type="match status" value="2"/>
</dbReference>
<feature type="domain" description="C3H1-type" evidence="10">
    <location>
        <begin position="4"/>
        <end position="32"/>
    </location>
</feature>
<dbReference type="PROSITE" id="PS51981">
    <property type="entry name" value="ZF_RZ"/>
    <property type="match status" value="1"/>
</dbReference>
<dbReference type="GO" id="GO:0008270">
    <property type="term" value="F:zinc ion binding"/>
    <property type="evidence" value="ECO:0007669"/>
    <property type="project" value="UniProtKB-KW"/>
</dbReference>
<evidence type="ECO:0000256" key="5">
    <source>
        <dbReference type="ARBA" id="ARBA00022771"/>
    </source>
</evidence>
<name>A0A292Q7D1_9PEZI</name>
<dbReference type="Pfam" id="PF13086">
    <property type="entry name" value="AAA_11"/>
    <property type="match status" value="1"/>
</dbReference>
<dbReference type="Pfam" id="PF13087">
    <property type="entry name" value="AAA_12"/>
    <property type="match status" value="1"/>
</dbReference>
<evidence type="ECO:0008006" key="14">
    <source>
        <dbReference type="Google" id="ProtNLM"/>
    </source>
</evidence>
<reference evidence="12" key="1">
    <citation type="submission" date="2015-10" db="EMBL/GenBank/DDBJ databases">
        <authorList>
            <person name="Regsiter A."/>
            <person name="william w."/>
        </authorList>
    </citation>
    <scope>NUCLEOTIDE SEQUENCE</scope>
    <source>
        <strain evidence="12">Montdore</strain>
    </source>
</reference>
<dbReference type="Proteomes" id="UP001412239">
    <property type="component" value="Unassembled WGS sequence"/>
</dbReference>
<dbReference type="InterPro" id="IPR000571">
    <property type="entry name" value="Znf_CCCH"/>
</dbReference>
<proteinExistence type="predicted"/>
<keyword evidence="2" id="KW-0963">Cytoplasm</keyword>
<organism evidence="12 13">
    <name type="scientific">Tuber aestivum</name>
    <name type="common">summer truffle</name>
    <dbReference type="NCBI Taxonomy" id="59557"/>
    <lineage>
        <taxon>Eukaryota</taxon>
        <taxon>Fungi</taxon>
        <taxon>Dikarya</taxon>
        <taxon>Ascomycota</taxon>
        <taxon>Pezizomycotina</taxon>
        <taxon>Pezizomycetes</taxon>
        <taxon>Pezizales</taxon>
        <taxon>Tuberaceae</taxon>
        <taxon>Tuber</taxon>
    </lineage>
</organism>
<dbReference type="GO" id="GO:0005737">
    <property type="term" value="C:cytoplasm"/>
    <property type="evidence" value="ECO:0007669"/>
    <property type="project" value="UniProtKB-SubCell"/>
</dbReference>
<dbReference type="InterPro" id="IPR041677">
    <property type="entry name" value="DNA2/NAM7_AAA_11"/>
</dbReference>
<feature type="domain" description="RZ-type" evidence="11">
    <location>
        <begin position="1948"/>
        <end position="2023"/>
    </location>
</feature>
<dbReference type="GO" id="GO:0002376">
    <property type="term" value="P:immune system process"/>
    <property type="evidence" value="ECO:0007669"/>
    <property type="project" value="UniProtKB-KW"/>
</dbReference>
<gene>
    <name evidence="12" type="ORF">GSTUAT00001140001</name>
</gene>
<dbReference type="GO" id="GO:0031380">
    <property type="term" value="C:nuclear RNA-directed RNA polymerase complex"/>
    <property type="evidence" value="ECO:0007669"/>
    <property type="project" value="TreeGrafter"/>
</dbReference>
<dbReference type="Pfam" id="PF00642">
    <property type="entry name" value="zf-CCCH"/>
    <property type="match status" value="2"/>
</dbReference>
<dbReference type="InterPro" id="IPR027417">
    <property type="entry name" value="P-loop_NTPase"/>
</dbReference>
<dbReference type="SUPFAM" id="SSF52540">
    <property type="entry name" value="P-loop containing nucleoside triphosphate hydrolases"/>
    <property type="match status" value="1"/>
</dbReference>
<evidence type="ECO:0000256" key="6">
    <source>
        <dbReference type="ARBA" id="ARBA00022806"/>
    </source>
</evidence>
<dbReference type="CDD" id="cd17936">
    <property type="entry name" value="EEXXEc_NFX1"/>
    <property type="match status" value="1"/>
</dbReference>
<keyword evidence="13" id="KW-1185">Reference proteome</keyword>
<dbReference type="Pfam" id="PF20173">
    <property type="entry name" value="ZnF_RZ-type"/>
    <property type="match status" value="1"/>
</dbReference>
<keyword evidence="5 9" id="KW-0863">Zinc-finger</keyword>
<feature type="zinc finger region" description="C3H1-type" evidence="9">
    <location>
        <begin position="38"/>
        <end position="66"/>
    </location>
</feature>
<dbReference type="SMART" id="SM00356">
    <property type="entry name" value="ZnF_C3H1"/>
    <property type="match status" value="2"/>
</dbReference>
<dbReference type="EMBL" id="LN890955">
    <property type="protein sequence ID" value="CUS14855.1"/>
    <property type="molecule type" value="Genomic_DNA"/>
</dbReference>
<feature type="domain" description="C3H1-type" evidence="10">
    <location>
        <begin position="38"/>
        <end position="66"/>
    </location>
</feature>
<dbReference type="PANTHER" id="PTHR10887">
    <property type="entry name" value="DNA2/NAM7 HELICASE FAMILY"/>
    <property type="match status" value="1"/>
</dbReference>
<evidence type="ECO:0000259" key="10">
    <source>
        <dbReference type="PROSITE" id="PS50103"/>
    </source>
</evidence>
<keyword evidence="6" id="KW-0378">Hydrolase</keyword>
<dbReference type="CDD" id="cd06008">
    <property type="entry name" value="NF-X1-zinc-finger"/>
    <property type="match status" value="1"/>
</dbReference>
<dbReference type="InterPro" id="IPR045055">
    <property type="entry name" value="DNA2/NAM7-like"/>
</dbReference>
<keyword evidence="3 9" id="KW-0479">Metal-binding</keyword>
<accession>A0A292Q7D1</accession>
<protein>
    <recommendedName>
        <fullName evidence="14">P-loop containing nucleoside triphosphate hydrolase protein</fullName>
    </recommendedName>
</protein>
<dbReference type="PROSITE" id="PS50103">
    <property type="entry name" value="ZF_C3H1"/>
    <property type="match status" value="2"/>
</dbReference>
<evidence type="ECO:0000313" key="12">
    <source>
        <dbReference type="EMBL" id="CUS14855.1"/>
    </source>
</evidence>
<feature type="zinc finger region" description="C3H1-type" evidence="9">
    <location>
        <begin position="4"/>
        <end position="32"/>
    </location>
</feature>
<dbReference type="InterPro" id="IPR047187">
    <property type="entry name" value="SF1_C_Upf1"/>
</dbReference>
<dbReference type="InterPro" id="IPR000967">
    <property type="entry name" value="Znf_NFX1"/>
</dbReference>